<organism evidence="1 2">
    <name type="scientific">Shewanella surugensis</name>
    <dbReference type="NCBI Taxonomy" id="212020"/>
    <lineage>
        <taxon>Bacteria</taxon>
        <taxon>Pseudomonadati</taxon>
        <taxon>Pseudomonadota</taxon>
        <taxon>Gammaproteobacteria</taxon>
        <taxon>Alteromonadales</taxon>
        <taxon>Shewanellaceae</taxon>
        <taxon>Shewanella</taxon>
    </lineage>
</organism>
<dbReference type="Gene3D" id="3.40.720.10">
    <property type="entry name" value="Alkaline Phosphatase, subunit A"/>
    <property type="match status" value="1"/>
</dbReference>
<keyword evidence="2" id="KW-1185">Reference proteome</keyword>
<gene>
    <name evidence="1" type="ORF">L2764_21050</name>
</gene>
<evidence type="ECO:0000313" key="2">
    <source>
        <dbReference type="Proteomes" id="UP001203423"/>
    </source>
</evidence>
<dbReference type="InterPro" id="IPR017850">
    <property type="entry name" value="Alkaline_phosphatase_core_sf"/>
</dbReference>
<protein>
    <submittedName>
        <fullName evidence="1">Alkaline phosphatase family protein</fullName>
    </submittedName>
</protein>
<dbReference type="PANTHER" id="PTHR10151:SF120">
    <property type="entry name" value="BIS(5'-ADENOSYL)-TRIPHOSPHATASE"/>
    <property type="match status" value="1"/>
</dbReference>
<sequence length="470" mass="52894">MTQLKRLIVIDIVGLTPSMLGTYTPHLNALIQDGLMVPMQGGFPAVTTTAQATMLTGTTAKQHGIVGNGWYLRDQAEVRFWLQANSLMQGDKIWHSLKQANSDFTCSQLFWWYNMYAGVDNAMTPRPHYPADGRKVMGLYSEPATLQAQIEQQIGAFPFFNFWGPAADIRSSRWIVDCAIAEHKMNQPDLQLVYLPHLDYNLQRLGPDDPAIDEDIAAIDHEAGRLIDFGRSQGAEILVVSEYGVSPVSHSISLNRILRQAGLLAVRNSLTWELLDSGASRAFAVADHQIAHIYIKAPNDILRVKTILEKVPGVERVLDRAAQSDYQINHARSGELIAIAEPDSWFNYYYWFDDDKAPDFARTVDIHRKPGYDPVELFIDPALRFPQWHIAKRLLQKKMGQRMLMDVIPLTPELVKGSHGRLSTNADEGPVIISSSSVLSDLLYQTKTFDITQVNQLISMHFKQALRKVI</sequence>
<dbReference type="Gene3D" id="3.30.1360.110">
    <property type="entry name" value="Domain 2, Phosphonoacetate Hydrolase"/>
    <property type="match status" value="1"/>
</dbReference>
<dbReference type="RefSeq" id="WP_248942311.1">
    <property type="nucleotide sequence ID" value="NZ_JAKIKS010000114.1"/>
</dbReference>
<dbReference type="InterPro" id="IPR002591">
    <property type="entry name" value="Phosphodiest/P_Trfase"/>
</dbReference>
<dbReference type="Pfam" id="PF01663">
    <property type="entry name" value="Phosphodiest"/>
    <property type="match status" value="1"/>
</dbReference>
<comment type="caution">
    <text evidence="1">The sequence shown here is derived from an EMBL/GenBank/DDBJ whole genome shotgun (WGS) entry which is preliminary data.</text>
</comment>
<proteinExistence type="predicted"/>
<evidence type="ECO:0000313" key="1">
    <source>
        <dbReference type="EMBL" id="MCL1126901.1"/>
    </source>
</evidence>
<dbReference type="EMBL" id="JAKIKS010000114">
    <property type="protein sequence ID" value="MCL1126901.1"/>
    <property type="molecule type" value="Genomic_DNA"/>
</dbReference>
<accession>A0ABT0LGS0</accession>
<name>A0ABT0LGS0_9GAMM</name>
<dbReference type="SUPFAM" id="SSF53649">
    <property type="entry name" value="Alkaline phosphatase-like"/>
    <property type="match status" value="1"/>
</dbReference>
<dbReference type="Proteomes" id="UP001203423">
    <property type="component" value="Unassembled WGS sequence"/>
</dbReference>
<reference evidence="1 2" key="1">
    <citation type="submission" date="2022-01" db="EMBL/GenBank/DDBJ databases">
        <title>Whole genome-based taxonomy of the Shewanellaceae.</title>
        <authorList>
            <person name="Martin-Rodriguez A.J."/>
        </authorList>
    </citation>
    <scope>NUCLEOTIDE SEQUENCE [LARGE SCALE GENOMIC DNA]</scope>
    <source>
        <strain evidence="1 2">DSM 17177</strain>
    </source>
</reference>
<dbReference type="InterPro" id="IPR023116">
    <property type="entry name" value="Phosphonoacetate_hydro_insert"/>
</dbReference>
<dbReference type="PANTHER" id="PTHR10151">
    <property type="entry name" value="ECTONUCLEOTIDE PYROPHOSPHATASE/PHOSPHODIESTERASE"/>
    <property type="match status" value="1"/>
</dbReference>